<dbReference type="AlphaFoldDB" id="A0A382ZVR2"/>
<feature type="transmembrane region" description="Helical" evidence="1">
    <location>
        <begin position="32"/>
        <end position="55"/>
    </location>
</feature>
<reference evidence="2" key="1">
    <citation type="submission" date="2018-05" db="EMBL/GenBank/DDBJ databases">
        <authorList>
            <person name="Lanie J.A."/>
            <person name="Ng W.-L."/>
            <person name="Kazmierczak K.M."/>
            <person name="Andrzejewski T.M."/>
            <person name="Davidsen T.M."/>
            <person name="Wayne K.J."/>
            <person name="Tettelin H."/>
            <person name="Glass J.I."/>
            <person name="Rusch D."/>
            <person name="Podicherti R."/>
            <person name="Tsui H.-C.T."/>
            <person name="Winkler M.E."/>
        </authorList>
    </citation>
    <scope>NUCLEOTIDE SEQUENCE</scope>
</reference>
<feature type="non-terminal residue" evidence="2">
    <location>
        <position position="229"/>
    </location>
</feature>
<keyword evidence="1" id="KW-1133">Transmembrane helix</keyword>
<gene>
    <name evidence="2" type="ORF">METZ01_LOCUS452375</name>
</gene>
<sequence length="229" mass="25336">MSDSPRNSAERQSNMEQTNIVRRRGVLSKFRNYFLTGLIVTAPVGITITLALWVINWIDGKIVPLIPEAYNPQLLFQNYVGVHIPGIGLVVVLVGLTFIGFVAAGLVGRVMVRSGETLLNRMPIIRSVYGALKQIFETVLRSSSRSFREVALIEYPRRGIWAIGFITTKTTGEVQHDISEDVVNVFLPTTPNPTSGFLLFVPRKDIIVLDMTVEEAIKMIVSAGIVTPP</sequence>
<keyword evidence="1" id="KW-0812">Transmembrane</keyword>
<evidence type="ECO:0000313" key="2">
    <source>
        <dbReference type="EMBL" id="SVD99521.1"/>
    </source>
</evidence>
<dbReference type="InterPro" id="IPR007462">
    <property type="entry name" value="COV1-like"/>
</dbReference>
<protein>
    <recommendedName>
        <fullName evidence="3">DUF502 domain-containing protein</fullName>
    </recommendedName>
</protein>
<feature type="transmembrane region" description="Helical" evidence="1">
    <location>
        <begin position="84"/>
        <end position="112"/>
    </location>
</feature>
<dbReference type="PANTHER" id="PTHR31876:SF26">
    <property type="entry name" value="PROTEIN LIKE COV 2"/>
    <property type="match status" value="1"/>
</dbReference>
<name>A0A382ZVR2_9ZZZZ</name>
<accession>A0A382ZVR2</accession>
<evidence type="ECO:0000256" key="1">
    <source>
        <dbReference type="SAM" id="Phobius"/>
    </source>
</evidence>
<dbReference type="EMBL" id="UINC01187018">
    <property type="protein sequence ID" value="SVD99521.1"/>
    <property type="molecule type" value="Genomic_DNA"/>
</dbReference>
<dbReference type="Pfam" id="PF04367">
    <property type="entry name" value="DUF502"/>
    <property type="match status" value="1"/>
</dbReference>
<proteinExistence type="predicted"/>
<evidence type="ECO:0008006" key="3">
    <source>
        <dbReference type="Google" id="ProtNLM"/>
    </source>
</evidence>
<keyword evidence="1" id="KW-0472">Membrane</keyword>
<organism evidence="2">
    <name type="scientific">marine metagenome</name>
    <dbReference type="NCBI Taxonomy" id="408172"/>
    <lineage>
        <taxon>unclassified sequences</taxon>
        <taxon>metagenomes</taxon>
        <taxon>ecological metagenomes</taxon>
    </lineage>
</organism>
<dbReference type="PANTHER" id="PTHR31876">
    <property type="entry name" value="COV-LIKE PROTEIN 1"/>
    <property type="match status" value="1"/>
</dbReference>